<evidence type="ECO:0000313" key="3">
    <source>
        <dbReference type="Proteomes" id="UP000001861"/>
    </source>
</evidence>
<dbReference type="GeneID" id="6012175"/>
<dbReference type="AlphaFoldDB" id="A8NQN8"/>
<sequence>MSTTYYDVYPTYDPAYGTGHLAWQQLSNTAHSSFSFYVPSAMSGNPQAPSSSSQPLYQDDVPQPFVSSPSPVDFSSSESSSTGPSVSSLGSTGSECDVSLWFVRDDPVSMVRHRFGKMPVPRGIHHQPSERLRSWSYIQQKYGINPCTQAFTVAAHSSDAIVRQLFAANLIDATPRVDQYIGKLFAECGMVQFGDKDEHLTDFALAVDRSFQSSQDQDANSRRAYFRRQLYDHVLDYFTRYWQKGLPTSINEYVKSNTVGGPKKREEIHKALNLTKFLGKLCAVRLVPHHLVVVAKRVLLNDLTSIQHIMAFRNLVVHSDGRLWRNYDDSPLDKHQATEDLDAVFNAFNVSDGLYDYIPERKGLILELFDDLRYIFDRVYGPEEPPLVRTLPEPLAENLTTDSCPVRRFRDCNGY</sequence>
<dbReference type="KEGG" id="cci:CC1G_03422"/>
<keyword evidence="3" id="KW-1185">Reference proteome</keyword>
<organism evidence="2 3">
    <name type="scientific">Coprinopsis cinerea (strain Okayama-7 / 130 / ATCC MYA-4618 / FGSC 9003)</name>
    <name type="common">Inky cap fungus</name>
    <name type="synonym">Hormographiella aspergillata</name>
    <dbReference type="NCBI Taxonomy" id="240176"/>
    <lineage>
        <taxon>Eukaryota</taxon>
        <taxon>Fungi</taxon>
        <taxon>Dikarya</taxon>
        <taxon>Basidiomycota</taxon>
        <taxon>Agaricomycotina</taxon>
        <taxon>Agaricomycetes</taxon>
        <taxon>Agaricomycetidae</taxon>
        <taxon>Agaricales</taxon>
        <taxon>Agaricineae</taxon>
        <taxon>Psathyrellaceae</taxon>
        <taxon>Coprinopsis</taxon>
    </lineage>
</organism>
<dbReference type="OrthoDB" id="3071225at2759"/>
<gene>
    <name evidence="2" type="ORF">CC1G_03422</name>
</gene>
<dbReference type="EMBL" id="AACS02000008">
    <property type="protein sequence ID" value="EAU86211.2"/>
    <property type="molecule type" value="Genomic_DNA"/>
</dbReference>
<feature type="compositionally biased region" description="Polar residues" evidence="1">
    <location>
        <begin position="45"/>
        <end position="56"/>
    </location>
</feature>
<proteinExistence type="predicted"/>
<protein>
    <submittedName>
        <fullName evidence="2">Uncharacterized protein</fullName>
    </submittedName>
</protein>
<dbReference type="HOGENOM" id="CLU_662243_0_0_1"/>
<feature type="compositionally biased region" description="Low complexity" evidence="1">
    <location>
        <begin position="66"/>
        <end position="93"/>
    </location>
</feature>
<dbReference type="VEuPathDB" id="FungiDB:CC1G_03422"/>
<dbReference type="Proteomes" id="UP000001861">
    <property type="component" value="Unassembled WGS sequence"/>
</dbReference>
<comment type="caution">
    <text evidence="2">The sequence shown here is derived from an EMBL/GenBank/DDBJ whole genome shotgun (WGS) entry which is preliminary data.</text>
</comment>
<evidence type="ECO:0000313" key="2">
    <source>
        <dbReference type="EMBL" id="EAU86211.2"/>
    </source>
</evidence>
<accession>A8NQN8</accession>
<reference evidence="2 3" key="1">
    <citation type="journal article" date="2010" name="Proc. Natl. Acad. Sci. U.S.A.">
        <title>Insights into evolution of multicellular fungi from the assembled chromosomes of the mushroom Coprinopsis cinerea (Coprinus cinereus).</title>
        <authorList>
            <person name="Stajich J.E."/>
            <person name="Wilke S.K."/>
            <person name="Ahren D."/>
            <person name="Au C.H."/>
            <person name="Birren B.W."/>
            <person name="Borodovsky M."/>
            <person name="Burns C."/>
            <person name="Canback B."/>
            <person name="Casselton L.A."/>
            <person name="Cheng C.K."/>
            <person name="Deng J."/>
            <person name="Dietrich F.S."/>
            <person name="Fargo D.C."/>
            <person name="Farman M.L."/>
            <person name="Gathman A.C."/>
            <person name="Goldberg J."/>
            <person name="Guigo R."/>
            <person name="Hoegger P.J."/>
            <person name="Hooker J.B."/>
            <person name="Huggins A."/>
            <person name="James T.Y."/>
            <person name="Kamada T."/>
            <person name="Kilaru S."/>
            <person name="Kodira C."/>
            <person name="Kues U."/>
            <person name="Kupfer D."/>
            <person name="Kwan H.S."/>
            <person name="Lomsadze A."/>
            <person name="Li W."/>
            <person name="Lilly W.W."/>
            <person name="Ma L.J."/>
            <person name="Mackey A.J."/>
            <person name="Manning G."/>
            <person name="Martin F."/>
            <person name="Muraguchi H."/>
            <person name="Natvig D.O."/>
            <person name="Palmerini H."/>
            <person name="Ramesh M.A."/>
            <person name="Rehmeyer C.J."/>
            <person name="Roe B.A."/>
            <person name="Shenoy N."/>
            <person name="Stanke M."/>
            <person name="Ter-Hovhannisyan V."/>
            <person name="Tunlid A."/>
            <person name="Velagapudi R."/>
            <person name="Vision T.J."/>
            <person name="Zeng Q."/>
            <person name="Zolan M.E."/>
            <person name="Pukkila P.J."/>
        </authorList>
    </citation>
    <scope>NUCLEOTIDE SEQUENCE [LARGE SCALE GENOMIC DNA]</scope>
    <source>
        <strain evidence="3">Okayama-7 / 130 / ATCC MYA-4618 / FGSC 9003</strain>
    </source>
</reference>
<evidence type="ECO:0000256" key="1">
    <source>
        <dbReference type="SAM" id="MobiDB-lite"/>
    </source>
</evidence>
<dbReference type="RefSeq" id="XP_001835640.2">
    <property type="nucleotide sequence ID" value="XM_001835588.2"/>
</dbReference>
<dbReference type="InParanoid" id="A8NQN8"/>
<feature type="region of interest" description="Disordered" evidence="1">
    <location>
        <begin position="45"/>
        <end position="93"/>
    </location>
</feature>
<name>A8NQN8_COPC7</name>